<dbReference type="EMBL" id="JOJR01000224">
    <property type="protein sequence ID" value="RCN41728.1"/>
    <property type="molecule type" value="Genomic_DNA"/>
</dbReference>
<dbReference type="PANTHER" id="PTHR31063:SF4">
    <property type="entry name" value="IBR DOMAIN-CONTAINING PROTEIN"/>
    <property type="match status" value="1"/>
</dbReference>
<protein>
    <recommendedName>
        <fullName evidence="3">IBR domain protein</fullName>
    </recommendedName>
</protein>
<gene>
    <name evidence="1" type="ORF">ANCCAN_12333</name>
</gene>
<proteinExistence type="predicted"/>
<accession>A0A368GDH2</accession>
<keyword evidence="2" id="KW-1185">Reference proteome</keyword>
<dbReference type="AlphaFoldDB" id="A0A368GDH2"/>
<evidence type="ECO:0008006" key="3">
    <source>
        <dbReference type="Google" id="ProtNLM"/>
    </source>
</evidence>
<organism evidence="1 2">
    <name type="scientific">Ancylostoma caninum</name>
    <name type="common">Dog hookworm</name>
    <dbReference type="NCBI Taxonomy" id="29170"/>
    <lineage>
        <taxon>Eukaryota</taxon>
        <taxon>Metazoa</taxon>
        <taxon>Ecdysozoa</taxon>
        <taxon>Nematoda</taxon>
        <taxon>Chromadorea</taxon>
        <taxon>Rhabditida</taxon>
        <taxon>Rhabditina</taxon>
        <taxon>Rhabditomorpha</taxon>
        <taxon>Strongyloidea</taxon>
        <taxon>Ancylostomatidae</taxon>
        <taxon>Ancylostomatinae</taxon>
        <taxon>Ancylostoma</taxon>
    </lineage>
</organism>
<comment type="caution">
    <text evidence="1">The sequence shown here is derived from an EMBL/GenBank/DDBJ whole genome shotgun (WGS) entry which is preliminary data.</text>
</comment>
<evidence type="ECO:0000313" key="2">
    <source>
        <dbReference type="Proteomes" id="UP000252519"/>
    </source>
</evidence>
<dbReference type="Proteomes" id="UP000252519">
    <property type="component" value="Unassembled WGS sequence"/>
</dbReference>
<dbReference type="PANTHER" id="PTHR31063">
    <property type="entry name" value="PROTEIN CBG08668"/>
    <property type="match status" value="1"/>
</dbReference>
<reference evidence="1 2" key="1">
    <citation type="submission" date="2014-10" db="EMBL/GenBank/DDBJ databases">
        <title>Draft genome of the hookworm Ancylostoma caninum.</title>
        <authorList>
            <person name="Mitreva M."/>
        </authorList>
    </citation>
    <scope>NUCLEOTIDE SEQUENCE [LARGE SCALE GENOMIC DNA]</scope>
    <source>
        <strain evidence="1 2">Baltimore</strain>
    </source>
</reference>
<sequence>MSLCVDEGYYHDYDNLVNKGPYRGPKKPMHRYPLTSKRCADDVLVSKTLYDPAGTLSKKQQRRLKALPANEFQFNVPYSLNKYHRWETINPKSLLLNNAGSDREVLVINGVTSSPSTHTPDVIFRAHSVHMLEDDVLATIATSGRAKELAYFTAALRKRKELPKDEPESTRIQFNIVKADCVSSQSTGKSSRRKKRNANIMAKLQNDFGDYEQVSDECGYTVVLSFRSTITLGDFVSDDLSSDCDFVIVPRMSGETLPSQEDSSEKPALPELLDISQATNSHCIFEVFDIKLRQLKPFDLREKVTALVPTLVYGRCVVHWFDSTRVSISNQPLADTVFSVFFELRDNLQTLRIRCNTNTHYSGVAGRPALAQIVSKSRDFDTLFNKLMDFIWESRARQYEPPEGSSRLRSSVENFKPRVNSNTMAVTAKRCVEHDQMMFIKEQYSRGASFPDSETISSVKEENPLCCSCQSSVKTDLFPSLDGMICKDCVAAQVLHQIRLNHFPIQIPVVTFGDNSPLDLLHAILPVPLISTLVRMSFSHFHKQQNPEAALTHCPQCGISLIIDTPNEFKCCVCPDCKCHFCHICLWEPHWPLSCEEMEDWSQKWDEQYLTERFLLDEGERVLRIKCPCTFTFYVPESIAHGTYCPRKRCHYRFDKNGLMRSRTDLWWWYTARQRQIYIERDGKIEKCGMPTEPEYLSPKRVIRKEFAAICAEARNLRFNEKEREMFSDVVLKTTQIKPEQSNLVDTRRTVLLLVEHCTAWLYIHRDDSIVRDIKSLPSKLFHQLMNVERKIEDGKYEILADMEQLEKEVQKLISVFRKVLQQKQAENSITSSESDPETA</sequence>
<dbReference type="OrthoDB" id="5787359at2759"/>
<name>A0A368GDH2_ANCCA</name>
<dbReference type="CDD" id="cd20335">
    <property type="entry name" value="BRcat_RBR"/>
    <property type="match status" value="1"/>
</dbReference>
<evidence type="ECO:0000313" key="1">
    <source>
        <dbReference type="EMBL" id="RCN41728.1"/>
    </source>
</evidence>